<feature type="transmembrane region" description="Helical" evidence="1">
    <location>
        <begin position="88"/>
        <end position="109"/>
    </location>
</feature>
<evidence type="ECO:0000313" key="2">
    <source>
        <dbReference type="EMBL" id="KAJ3488298.1"/>
    </source>
</evidence>
<dbReference type="EMBL" id="JANAWD010000070">
    <property type="protein sequence ID" value="KAJ3488298.1"/>
    <property type="molecule type" value="Genomic_DNA"/>
</dbReference>
<evidence type="ECO:0000313" key="3">
    <source>
        <dbReference type="Proteomes" id="UP001212997"/>
    </source>
</evidence>
<gene>
    <name evidence="2" type="ORF">NLI96_g2959</name>
</gene>
<keyword evidence="1" id="KW-0812">Transmembrane</keyword>
<keyword evidence="1" id="KW-1133">Transmembrane helix</keyword>
<evidence type="ECO:0000256" key="1">
    <source>
        <dbReference type="SAM" id="Phobius"/>
    </source>
</evidence>
<dbReference type="Proteomes" id="UP001212997">
    <property type="component" value="Unassembled WGS sequence"/>
</dbReference>
<feature type="transmembrane region" description="Helical" evidence="1">
    <location>
        <begin position="22"/>
        <end position="44"/>
    </location>
</feature>
<comment type="caution">
    <text evidence="2">The sequence shown here is derived from an EMBL/GenBank/DDBJ whole genome shotgun (WGS) entry which is preliminary data.</text>
</comment>
<keyword evidence="1" id="KW-0472">Membrane</keyword>
<name>A0AAD5VD93_9APHY</name>
<dbReference type="AlphaFoldDB" id="A0AAD5VD93"/>
<protein>
    <submittedName>
        <fullName evidence="2">Uncharacterized protein</fullName>
    </submittedName>
</protein>
<keyword evidence="3" id="KW-1185">Reference proteome</keyword>
<reference evidence="2" key="1">
    <citation type="submission" date="2022-07" db="EMBL/GenBank/DDBJ databases">
        <title>Genome Sequence of Physisporinus lineatus.</title>
        <authorList>
            <person name="Buettner E."/>
        </authorList>
    </citation>
    <scope>NUCLEOTIDE SEQUENCE</scope>
    <source>
        <strain evidence="2">VT162</strain>
    </source>
</reference>
<sequence>MFLFSNTAFFSLRIWAVWGKRWTPFLVVLVISLIPAWLNITLEVRRVATHKGVRSDLTTLLNRDGTLYFGTLLVLNITVVVLDDQHVNVNPAMILCNALTSILISRFILNLQQLAYENRYQQGYEDDDEDEVSDYGNSQMISTDLGNVGEPFSQGTIPEYIWSTHSSSEYLLNDPLAVGLLDDFGEESWHDEV</sequence>
<feature type="transmembrane region" description="Helical" evidence="1">
    <location>
        <begin position="65"/>
        <end position="82"/>
    </location>
</feature>
<accession>A0AAD5VD93</accession>
<proteinExistence type="predicted"/>
<organism evidence="2 3">
    <name type="scientific">Meripilus lineatus</name>
    <dbReference type="NCBI Taxonomy" id="2056292"/>
    <lineage>
        <taxon>Eukaryota</taxon>
        <taxon>Fungi</taxon>
        <taxon>Dikarya</taxon>
        <taxon>Basidiomycota</taxon>
        <taxon>Agaricomycotina</taxon>
        <taxon>Agaricomycetes</taxon>
        <taxon>Polyporales</taxon>
        <taxon>Meripilaceae</taxon>
        <taxon>Meripilus</taxon>
    </lineage>
</organism>